<organism evidence="3 4">
    <name type="scientific">Orbilia brochopaga</name>
    <dbReference type="NCBI Taxonomy" id="3140254"/>
    <lineage>
        <taxon>Eukaryota</taxon>
        <taxon>Fungi</taxon>
        <taxon>Dikarya</taxon>
        <taxon>Ascomycota</taxon>
        <taxon>Pezizomycotina</taxon>
        <taxon>Orbiliomycetes</taxon>
        <taxon>Orbiliales</taxon>
        <taxon>Orbiliaceae</taxon>
        <taxon>Orbilia</taxon>
    </lineage>
</organism>
<feature type="compositionally biased region" description="Low complexity" evidence="1">
    <location>
        <begin position="532"/>
        <end position="543"/>
    </location>
</feature>
<name>A0AAV9V9K8_9PEZI</name>
<feature type="region of interest" description="Disordered" evidence="1">
    <location>
        <begin position="126"/>
        <end position="192"/>
    </location>
</feature>
<keyword evidence="2" id="KW-1133">Transmembrane helix</keyword>
<feature type="compositionally biased region" description="Polar residues" evidence="1">
    <location>
        <begin position="341"/>
        <end position="356"/>
    </location>
</feature>
<evidence type="ECO:0000256" key="2">
    <source>
        <dbReference type="SAM" id="Phobius"/>
    </source>
</evidence>
<feature type="compositionally biased region" description="Low complexity" evidence="1">
    <location>
        <begin position="173"/>
        <end position="188"/>
    </location>
</feature>
<dbReference type="AlphaFoldDB" id="A0AAV9V9K8"/>
<feature type="compositionally biased region" description="Basic and acidic residues" evidence="1">
    <location>
        <begin position="419"/>
        <end position="428"/>
    </location>
</feature>
<keyword evidence="4" id="KW-1185">Reference proteome</keyword>
<feature type="region of interest" description="Disordered" evidence="1">
    <location>
        <begin position="341"/>
        <end position="371"/>
    </location>
</feature>
<sequence>MELRIVIPVASAIGVLLIVILALTVWIIVRSQKRKRKAQEQEWQHHGTVEDTFSIAWSDHGLTRGISVRDGKLVRNQSRRKGKDGSRTTVESARDDNDTYSAKREEGSSDFMNSISNITGRISPGIGRALSVGSHKTSVNHSEKSRQLSPLPPTDEEIHAGSLHLLDVKRPYSSGRNKSSHSRSSSRSNIQDNQMAELEDMTLRGRDSVLLPSPPSSVHILTPTQSRHSRRSQSNSSFTFTPVTPRTSISLFPLSAPPGQPRKPSTAAQAGPASHAFPTHMHSARRPSFLQNSYTLDQSMPSPSTSMFELDTGLPTLADYADELRPRSAGRPVVSKIQIPQFNSTSHRTNLSSAQVASEPGSPGHVPDHSQAKNFHAWNFSDAESGVGATSNGATRPPYTRAPSSAVGNHSADATPPHMKRDSFRRDSFGGAIQSRRESHGPSTLRRDSTASFLGTTPPKFATGPRVYYQHQMQSSSLPPQRESISRAYSDRSERSNFTPTLSERQLDPMNIIPSINESKSSIVSVSSTGSAASDSFAADGGLSPPPLQKTSFESSRTDPTRSIDHVPSLATNGTSQQQQNKPPVTPPQHSHEQAFNSADGYAPYETSQPHRRMGNGGFVPETVAETSENGPPSPTSTISTVTVTENSAESMSPERLNGGR</sequence>
<accession>A0AAV9V9K8</accession>
<feature type="region of interest" description="Disordered" evidence="1">
    <location>
        <begin position="532"/>
        <end position="661"/>
    </location>
</feature>
<feature type="region of interest" description="Disordered" evidence="1">
    <location>
        <begin position="76"/>
        <end position="114"/>
    </location>
</feature>
<proteinExistence type="predicted"/>
<feature type="compositionally biased region" description="Basic and acidic residues" evidence="1">
    <location>
        <begin position="92"/>
        <end position="107"/>
    </location>
</feature>
<evidence type="ECO:0000256" key="1">
    <source>
        <dbReference type="SAM" id="MobiDB-lite"/>
    </source>
</evidence>
<feature type="compositionally biased region" description="Basic and acidic residues" evidence="1">
    <location>
        <begin position="435"/>
        <end position="449"/>
    </location>
</feature>
<dbReference type="Proteomes" id="UP001375240">
    <property type="component" value="Unassembled WGS sequence"/>
</dbReference>
<protein>
    <submittedName>
        <fullName evidence="3">Uncharacterized protein</fullName>
    </submittedName>
</protein>
<feature type="region of interest" description="Disordered" evidence="1">
    <location>
        <begin position="254"/>
        <end position="275"/>
    </location>
</feature>
<keyword evidence="2" id="KW-0812">Transmembrane</keyword>
<gene>
    <name evidence="3" type="ORF">TWF696_004608</name>
</gene>
<keyword evidence="2" id="KW-0472">Membrane</keyword>
<feature type="transmembrane region" description="Helical" evidence="2">
    <location>
        <begin position="6"/>
        <end position="29"/>
    </location>
</feature>
<dbReference type="EMBL" id="JAVHNQ010000002">
    <property type="protein sequence ID" value="KAK6355509.1"/>
    <property type="molecule type" value="Genomic_DNA"/>
</dbReference>
<feature type="region of interest" description="Disordered" evidence="1">
    <location>
        <begin position="386"/>
        <end position="511"/>
    </location>
</feature>
<feature type="compositionally biased region" description="Basic and acidic residues" evidence="1">
    <location>
        <begin position="556"/>
        <end position="565"/>
    </location>
</feature>
<comment type="caution">
    <text evidence="3">The sequence shown here is derived from an EMBL/GenBank/DDBJ whole genome shotgun (WGS) entry which is preliminary data.</text>
</comment>
<evidence type="ECO:0000313" key="3">
    <source>
        <dbReference type="EMBL" id="KAK6355509.1"/>
    </source>
</evidence>
<feature type="compositionally biased region" description="Low complexity" evidence="1">
    <location>
        <begin position="636"/>
        <end position="645"/>
    </location>
</feature>
<feature type="compositionally biased region" description="Polar residues" evidence="1">
    <location>
        <begin position="570"/>
        <end position="583"/>
    </location>
</feature>
<reference evidence="3 4" key="1">
    <citation type="submission" date="2019-10" db="EMBL/GenBank/DDBJ databases">
        <authorList>
            <person name="Palmer J.M."/>
        </authorList>
    </citation>
    <scope>NUCLEOTIDE SEQUENCE [LARGE SCALE GENOMIC DNA]</scope>
    <source>
        <strain evidence="3 4">TWF696</strain>
    </source>
</reference>
<feature type="region of interest" description="Disordered" evidence="1">
    <location>
        <begin position="207"/>
        <end position="242"/>
    </location>
</feature>
<evidence type="ECO:0000313" key="4">
    <source>
        <dbReference type="Proteomes" id="UP001375240"/>
    </source>
</evidence>